<reference evidence="6 7" key="1">
    <citation type="submission" date="2022-10" db="EMBL/GenBank/DDBJ databases">
        <title>The complete genomes of actinobacterial strains from the NBC collection.</title>
        <authorList>
            <person name="Joergensen T.S."/>
            <person name="Alvarez Arevalo M."/>
            <person name="Sterndorff E.B."/>
            <person name="Faurdal D."/>
            <person name="Vuksanovic O."/>
            <person name="Mourched A.-S."/>
            <person name="Charusanti P."/>
            <person name="Shaw S."/>
            <person name="Blin K."/>
            <person name="Weber T."/>
        </authorList>
    </citation>
    <scope>NUCLEOTIDE SEQUENCE [LARGE SCALE GENOMIC DNA]</scope>
    <source>
        <strain evidence="6 7">NBC_00319</strain>
    </source>
</reference>
<gene>
    <name evidence="6" type="primary">crtI</name>
    <name evidence="6" type="ORF">OG579_20025</name>
</gene>
<dbReference type="PRINTS" id="PR00368">
    <property type="entry name" value="FADPNR"/>
</dbReference>
<evidence type="ECO:0000313" key="7">
    <source>
        <dbReference type="Proteomes" id="UP001432128"/>
    </source>
</evidence>
<dbReference type="PANTHER" id="PTHR43734:SF1">
    <property type="entry name" value="PHYTOENE DESATURASE"/>
    <property type="match status" value="1"/>
</dbReference>
<keyword evidence="7" id="KW-1185">Reference proteome</keyword>
<dbReference type="GO" id="GO:0016491">
    <property type="term" value="F:oxidoreductase activity"/>
    <property type="evidence" value="ECO:0007669"/>
    <property type="project" value="UniProtKB-KW"/>
</dbReference>
<proteinExistence type="inferred from homology"/>
<dbReference type="PANTHER" id="PTHR43734">
    <property type="entry name" value="PHYTOENE DESATURASE"/>
    <property type="match status" value="1"/>
</dbReference>
<organism evidence="6 7">
    <name type="scientific">Williamsia herbipolensis</name>
    <dbReference type="NCBI Taxonomy" id="1603258"/>
    <lineage>
        <taxon>Bacteria</taxon>
        <taxon>Bacillati</taxon>
        <taxon>Actinomycetota</taxon>
        <taxon>Actinomycetes</taxon>
        <taxon>Mycobacteriales</taxon>
        <taxon>Nocardiaceae</taxon>
        <taxon>Williamsia</taxon>
    </lineage>
</organism>
<evidence type="ECO:0000256" key="4">
    <source>
        <dbReference type="RuleBase" id="RU362075"/>
    </source>
</evidence>
<dbReference type="AlphaFoldDB" id="A0AAU4K1M2"/>
<evidence type="ECO:0000313" key="6">
    <source>
        <dbReference type="EMBL" id="WUM19950.1"/>
    </source>
</evidence>
<dbReference type="EMBL" id="CP108021">
    <property type="protein sequence ID" value="WUM19950.1"/>
    <property type="molecule type" value="Genomic_DNA"/>
</dbReference>
<dbReference type="KEGG" id="whr:OG579_20025"/>
<comment type="similarity">
    <text evidence="4">Belongs to the carotenoid/retinoid oxidoreductase family.</text>
</comment>
<sequence length="504" mass="53798">MSEIVVIGAGVGGLAAAVRLAAAGHQVRVFEQAQTAGGKLGVISHEGFVFDTGPSLVTLPDILEDLFAATGVSVRDVLDLQRLDTAAQYRFPDGTVLDMPGELAQIPAAIDAALGAGRGAEWSAFLRRAERMWDLSREMFLESPLTVSAMRRRPPPPLSALGAISPLRSMRGLGRRYLKDERLRMLLDRYATYTGSDPRRAPAALATVPWSEQAYGSWYVAGGLGRIATALQERLDALGGRIEFDTEVTAITTDPSGRVDGISLADGRRISADTVVANADARTVYGSLIRTPTATRMAKRVRTPTPSFSGFVLLLAVDDPPADQPHHQILFAEDYDAEFDALFGRNGGPRPVERPTVYISAPDDPAIVPGPDTGAWFVLVNAPRHDPAAGMDWDAPGLAEDYADRILQIMADRGVDVRARVRHRQILSPAELERRTLTPGGSIYGSSSNGPRAAFLRPGNESRIPGLYLVGGSSHPGGGLPLVMLSGKIVAELIGPAEESVSDA</sequence>
<dbReference type="NCBIfam" id="TIGR02734">
    <property type="entry name" value="crtI_fam"/>
    <property type="match status" value="1"/>
</dbReference>
<dbReference type="RefSeq" id="WP_328857376.1">
    <property type="nucleotide sequence ID" value="NZ_CP108021.1"/>
</dbReference>
<evidence type="ECO:0000256" key="2">
    <source>
        <dbReference type="ARBA" id="ARBA00022746"/>
    </source>
</evidence>
<comment type="pathway">
    <text evidence="1 4">Carotenoid biosynthesis.</text>
</comment>
<accession>A0AAU4K1M2</accession>
<feature type="domain" description="Amine oxidase" evidence="5">
    <location>
        <begin position="12"/>
        <end position="494"/>
    </location>
</feature>
<keyword evidence="3 4" id="KW-0560">Oxidoreductase</keyword>
<dbReference type="InterPro" id="IPR002937">
    <property type="entry name" value="Amino_oxidase"/>
</dbReference>
<keyword evidence="2 4" id="KW-0125">Carotenoid biosynthesis</keyword>
<name>A0AAU4K1M2_9NOCA</name>
<dbReference type="EC" id="1.-.-.-" evidence="6"/>
<evidence type="ECO:0000259" key="5">
    <source>
        <dbReference type="Pfam" id="PF01593"/>
    </source>
</evidence>
<evidence type="ECO:0000256" key="1">
    <source>
        <dbReference type="ARBA" id="ARBA00004829"/>
    </source>
</evidence>
<dbReference type="GO" id="GO:0016117">
    <property type="term" value="P:carotenoid biosynthetic process"/>
    <property type="evidence" value="ECO:0007669"/>
    <property type="project" value="UniProtKB-KW"/>
</dbReference>
<dbReference type="Gene3D" id="3.50.50.60">
    <property type="entry name" value="FAD/NAD(P)-binding domain"/>
    <property type="match status" value="2"/>
</dbReference>
<dbReference type="InterPro" id="IPR036188">
    <property type="entry name" value="FAD/NAD-bd_sf"/>
</dbReference>
<evidence type="ECO:0000256" key="3">
    <source>
        <dbReference type="ARBA" id="ARBA00023002"/>
    </source>
</evidence>
<dbReference type="Proteomes" id="UP001432128">
    <property type="component" value="Chromosome"/>
</dbReference>
<protein>
    <submittedName>
        <fullName evidence="6">Phytoene desaturase family protein</fullName>
        <ecNumber evidence="6">1.-.-.-</ecNumber>
    </submittedName>
</protein>
<dbReference type="InterPro" id="IPR014105">
    <property type="entry name" value="Carotenoid/retinoid_OxRdtase"/>
</dbReference>
<dbReference type="PRINTS" id="PR00411">
    <property type="entry name" value="PNDRDTASEI"/>
</dbReference>
<dbReference type="Pfam" id="PF01593">
    <property type="entry name" value="Amino_oxidase"/>
    <property type="match status" value="1"/>
</dbReference>
<dbReference type="SUPFAM" id="SSF51905">
    <property type="entry name" value="FAD/NAD(P)-binding domain"/>
    <property type="match status" value="1"/>
</dbReference>